<evidence type="ECO:0000313" key="1">
    <source>
        <dbReference type="EMBL" id="SDP34752.1"/>
    </source>
</evidence>
<gene>
    <name evidence="1" type="ORF">SAMN04515671_3819</name>
</gene>
<proteinExistence type="predicted"/>
<accession>A0A1H0RYV1</accession>
<dbReference type="PANTHER" id="PTHR14136">
    <property type="entry name" value="BTB_POZ DOMAIN-CONTAINING PROTEIN KCTD9"/>
    <property type="match status" value="1"/>
</dbReference>
<sequence>MDDRWSQSPDGTVTGRDGRAVILARVADTGSDALPRANLLADCSRCFGLCCVALPFTASADFAVTKAAGEPCRNLAADSGCRIHSSLRQRGFAGCTVYDCFGAGQQVAQVTYAGRSWRDDPGSAAQMFAVFPVVRQLHELLWYLQEAIEKSAGELRVRAADLQTATAALTGLPAPELLEVDVATHRDRVNQVLLEVSTLVRADRPQKSRRGADLVGARLRGADLRGANLRGAYLIGADLRSADLREADLIGADLRGADLRRADLSTALFLTQFQLNAAHGDAVTAIPAVLTRPGDWTSPQ</sequence>
<dbReference type="Gene3D" id="2.160.20.80">
    <property type="entry name" value="E3 ubiquitin-protein ligase SopA"/>
    <property type="match status" value="1"/>
</dbReference>
<keyword evidence="2" id="KW-1185">Reference proteome</keyword>
<dbReference type="InterPro" id="IPR051082">
    <property type="entry name" value="Pentapeptide-BTB/POZ_domain"/>
</dbReference>
<evidence type="ECO:0000313" key="2">
    <source>
        <dbReference type="Proteomes" id="UP000198741"/>
    </source>
</evidence>
<dbReference type="Proteomes" id="UP000198741">
    <property type="component" value="Chromosome I"/>
</dbReference>
<dbReference type="OrthoDB" id="154708at2"/>
<dbReference type="Pfam" id="PF00805">
    <property type="entry name" value="Pentapeptide"/>
    <property type="match status" value="1"/>
</dbReference>
<dbReference type="STRING" id="1090615.SAMN04515671_3819"/>
<dbReference type="AlphaFoldDB" id="A0A1H0RYV1"/>
<dbReference type="SUPFAM" id="SSF141571">
    <property type="entry name" value="Pentapeptide repeat-like"/>
    <property type="match status" value="1"/>
</dbReference>
<dbReference type="EMBL" id="LT629710">
    <property type="protein sequence ID" value="SDP34752.1"/>
    <property type="molecule type" value="Genomic_DNA"/>
</dbReference>
<reference evidence="1 2" key="1">
    <citation type="submission" date="2016-10" db="EMBL/GenBank/DDBJ databases">
        <authorList>
            <person name="de Groot N.N."/>
        </authorList>
    </citation>
    <scope>NUCLEOTIDE SEQUENCE [LARGE SCALE GENOMIC DNA]</scope>
    <source>
        <strain evidence="2">P4-7,KCTC 19426,CECT 7604</strain>
    </source>
</reference>
<dbReference type="InterPro" id="IPR001646">
    <property type="entry name" value="5peptide_repeat"/>
</dbReference>
<protein>
    <submittedName>
        <fullName evidence="1">Pentapeptide repeat-containing protein</fullName>
    </submittedName>
</protein>
<organism evidence="1 2">
    <name type="scientific">Nakamurella panacisegetis</name>
    <dbReference type="NCBI Taxonomy" id="1090615"/>
    <lineage>
        <taxon>Bacteria</taxon>
        <taxon>Bacillati</taxon>
        <taxon>Actinomycetota</taxon>
        <taxon>Actinomycetes</taxon>
        <taxon>Nakamurellales</taxon>
        <taxon>Nakamurellaceae</taxon>
        <taxon>Nakamurella</taxon>
    </lineage>
</organism>
<dbReference type="PANTHER" id="PTHR14136:SF37">
    <property type="entry name" value="PENTAPEPTIDE REPEAT-CONTAINING PROTEIN"/>
    <property type="match status" value="1"/>
</dbReference>
<name>A0A1H0RYV1_9ACTN</name>